<evidence type="ECO:0000313" key="3">
    <source>
        <dbReference type="Proteomes" id="UP000288953"/>
    </source>
</evidence>
<evidence type="ECO:0000313" key="2">
    <source>
        <dbReference type="EMBL" id="QAX81675.1"/>
    </source>
</evidence>
<feature type="transmembrane region" description="Helical" evidence="1">
    <location>
        <begin position="7"/>
        <end position="28"/>
    </location>
</feature>
<evidence type="ECO:0000256" key="1">
    <source>
        <dbReference type="SAM" id="Phobius"/>
    </source>
</evidence>
<accession>A0ABX5R915</accession>
<gene>
    <name evidence="2" type="ORF">C3B55_00320</name>
</gene>
<dbReference type="EMBL" id="CP026512">
    <property type="protein sequence ID" value="QAX81675.1"/>
    <property type="molecule type" value="Genomic_DNA"/>
</dbReference>
<keyword evidence="1" id="KW-0472">Membrane</keyword>
<proteinExistence type="predicted"/>
<keyword evidence="1" id="KW-1133">Transmembrane helix</keyword>
<dbReference type="Proteomes" id="UP000288953">
    <property type="component" value="Chromosome"/>
</dbReference>
<sequence>MCMRILGIYSTFMGLMISLLKDLGYHVINYNNDILLLTNT</sequence>
<name>A0ABX5R915_9PSED</name>
<reference evidence="2 3" key="1">
    <citation type="journal article" date="2018" name="Genome Biol. Evol.">
        <title>Partnering With a Pest: Genomes of Hemlock Woolly Adelgid Symbionts Reveal Atypical Nutritional Provisioning Patterns in Dual-Obligate Bacteria.</title>
        <authorList>
            <person name="Weglarz K.M."/>
            <person name="Havill N.P."/>
            <person name="Burke G.R."/>
            <person name="von Dohlen C.D."/>
        </authorList>
    </citation>
    <scope>NUCLEOTIDE SEQUENCE [LARGE SCALE GENOMIC DNA]</scope>
    <source>
        <strain evidence="2 3">HWA_ENA</strain>
    </source>
</reference>
<protein>
    <submittedName>
        <fullName evidence="2">Uncharacterized protein</fullName>
    </submittedName>
</protein>
<keyword evidence="1" id="KW-0812">Transmembrane</keyword>
<organism evidence="2 3">
    <name type="scientific">Candidatus Pseudomonas adelgestsugas</name>
    <dbReference type="NCBI Taxonomy" id="1302376"/>
    <lineage>
        <taxon>Bacteria</taxon>
        <taxon>Pseudomonadati</taxon>
        <taxon>Pseudomonadota</taxon>
        <taxon>Gammaproteobacteria</taxon>
        <taxon>Pseudomonadales</taxon>
        <taxon>Pseudomonadaceae</taxon>
        <taxon>Pseudomonas</taxon>
    </lineage>
</organism>
<keyword evidence="3" id="KW-1185">Reference proteome</keyword>